<accession>A0A2J0Q876</accession>
<dbReference type="EMBL" id="PCXQ01000003">
    <property type="protein sequence ID" value="PJE51327.1"/>
    <property type="molecule type" value="Genomic_DNA"/>
</dbReference>
<keyword evidence="1" id="KW-0472">Membrane</keyword>
<dbReference type="Pfam" id="PF18917">
    <property type="entry name" value="LiaI-LiaF-like_TM1"/>
    <property type="match status" value="1"/>
</dbReference>
<organism evidence="3 4">
    <name type="scientific">Candidatus Yanofskybacteria bacterium CG10_big_fil_rev_8_21_14_0_10_36_16</name>
    <dbReference type="NCBI Taxonomy" id="1975096"/>
    <lineage>
        <taxon>Bacteria</taxon>
        <taxon>Candidatus Yanofskyibacteriota</taxon>
    </lineage>
</organism>
<sequence length="121" mass="14137">MFVFNKISFLNMKKFLRLLLVILAVKKYHDKVHGIIQFAGKIRGAILFMLTIAIALITIGVFFLLQNFGVIPEIVWGTIWPSVLIIVGVYLFVKVHHFYSFIRKMHKMADKIEKKFMHPMD</sequence>
<reference evidence="3 4" key="1">
    <citation type="submission" date="2017-09" db="EMBL/GenBank/DDBJ databases">
        <title>Depth-based differentiation of microbial function through sediment-hosted aquifers and enrichment of novel symbionts in the deep terrestrial subsurface.</title>
        <authorList>
            <person name="Probst A.J."/>
            <person name="Ladd B."/>
            <person name="Jarett J.K."/>
            <person name="Geller-Mcgrath D.E."/>
            <person name="Sieber C.M."/>
            <person name="Emerson J.B."/>
            <person name="Anantharaman K."/>
            <person name="Thomas B.C."/>
            <person name="Malmstrom R."/>
            <person name="Stieglmeier M."/>
            <person name="Klingl A."/>
            <person name="Woyke T."/>
            <person name="Ryan C.M."/>
            <person name="Banfield J.F."/>
        </authorList>
    </citation>
    <scope>NUCLEOTIDE SEQUENCE [LARGE SCALE GENOMIC DNA]</scope>
    <source>
        <strain evidence="3">CG10_big_fil_rev_8_21_14_0_10_36_16</strain>
    </source>
</reference>
<proteinExistence type="predicted"/>
<comment type="caution">
    <text evidence="3">The sequence shown here is derived from an EMBL/GenBank/DDBJ whole genome shotgun (WGS) entry which is preliminary data.</text>
</comment>
<feature type="transmembrane region" description="Helical" evidence="1">
    <location>
        <begin position="74"/>
        <end position="93"/>
    </location>
</feature>
<dbReference type="Proteomes" id="UP000228496">
    <property type="component" value="Unassembled WGS sequence"/>
</dbReference>
<dbReference type="InterPro" id="IPR043726">
    <property type="entry name" value="LiaI-LiaF-like_TM1"/>
</dbReference>
<keyword evidence="1" id="KW-0812">Transmembrane</keyword>
<evidence type="ECO:0000256" key="1">
    <source>
        <dbReference type="SAM" id="Phobius"/>
    </source>
</evidence>
<evidence type="ECO:0000313" key="4">
    <source>
        <dbReference type="Proteomes" id="UP000228496"/>
    </source>
</evidence>
<feature type="domain" description="LiaI-LiaF-like transmembrane region" evidence="2">
    <location>
        <begin position="50"/>
        <end position="92"/>
    </location>
</feature>
<feature type="transmembrane region" description="Helical" evidence="1">
    <location>
        <begin position="46"/>
        <end position="68"/>
    </location>
</feature>
<protein>
    <recommendedName>
        <fullName evidence="2">LiaI-LiaF-like transmembrane region domain-containing protein</fullName>
    </recommendedName>
</protein>
<evidence type="ECO:0000259" key="2">
    <source>
        <dbReference type="Pfam" id="PF18917"/>
    </source>
</evidence>
<dbReference type="AlphaFoldDB" id="A0A2J0Q876"/>
<gene>
    <name evidence="3" type="ORF">COV29_01060</name>
</gene>
<evidence type="ECO:0000313" key="3">
    <source>
        <dbReference type="EMBL" id="PJE51327.1"/>
    </source>
</evidence>
<name>A0A2J0Q876_9BACT</name>
<keyword evidence="1" id="KW-1133">Transmembrane helix</keyword>